<evidence type="ECO:0000256" key="7">
    <source>
        <dbReference type="ARBA" id="ARBA00023136"/>
    </source>
</evidence>
<comment type="subcellular location">
    <subcellularLocation>
        <location evidence="1">Endoplasmic reticulum membrane</location>
        <topology evidence="1">Single-pass membrane protein</topology>
    </subcellularLocation>
</comment>
<dbReference type="PANTHER" id="PTHR12154:SF4">
    <property type="entry name" value="UDP-N-ACETYLGLUCOSAMINE TRANSFERASE SUBUNIT ALG14 HOMOLOG"/>
    <property type="match status" value="1"/>
</dbReference>
<name>A0A150GXA4_GONPE</name>
<comment type="caution">
    <text evidence="9">The sequence shown here is derived from an EMBL/GenBank/DDBJ whole genome shotgun (WGS) entry which is preliminary data.</text>
</comment>
<dbReference type="GO" id="GO:0006488">
    <property type="term" value="P:dolichol-linked oligosaccharide biosynthetic process"/>
    <property type="evidence" value="ECO:0007669"/>
    <property type="project" value="InterPro"/>
</dbReference>
<evidence type="ECO:0000256" key="3">
    <source>
        <dbReference type="ARBA" id="ARBA00017467"/>
    </source>
</evidence>
<dbReference type="EMBL" id="LSYV01000005">
    <property type="protein sequence ID" value="KXZ54449.1"/>
    <property type="molecule type" value="Genomic_DNA"/>
</dbReference>
<keyword evidence="4 8" id="KW-0812">Transmembrane</keyword>
<feature type="transmembrane region" description="Helical" evidence="8">
    <location>
        <begin position="90"/>
        <end position="109"/>
    </location>
</feature>
<evidence type="ECO:0000256" key="6">
    <source>
        <dbReference type="ARBA" id="ARBA00022989"/>
    </source>
</evidence>
<dbReference type="AlphaFoldDB" id="A0A150GXA4"/>
<dbReference type="Proteomes" id="UP000075714">
    <property type="component" value="Unassembled WGS sequence"/>
</dbReference>
<evidence type="ECO:0000256" key="1">
    <source>
        <dbReference type="ARBA" id="ARBA00004389"/>
    </source>
</evidence>
<dbReference type="Pfam" id="PF08660">
    <property type="entry name" value="Alg14"/>
    <property type="match status" value="2"/>
</dbReference>
<proteinExistence type="inferred from homology"/>
<accession>A0A150GXA4</accession>
<evidence type="ECO:0000313" key="9">
    <source>
        <dbReference type="EMBL" id="KXZ54449.1"/>
    </source>
</evidence>
<evidence type="ECO:0000256" key="8">
    <source>
        <dbReference type="SAM" id="Phobius"/>
    </source>
</evidence>
<dbReference type="PANTHER" id="PTHR12154">
    <property type="entry name" value="GLYCOSYL TRANSFERASE-RELATED"/>
    <property type="match status" value="1"/>
</dbReference>
<dbReference type="InterPro" id="IPR013969">
    <property type="entry name" value="Oligosacch_biosynth_Alg14"/>
</dbReference>
<keyword evidence="6 8" id="KW-1133">Transmembrane helix</keyword>
<dbReference type="GO" id="GO:0004577">
    <property type="term" value="F:N-acetylglucosaminyldiphosphodolichol N-acetylglucosaminyltransferase activity"/>
    <property type="evidence" value="ECO:0007669"/>
    <property type="project" value="TreeGrafter"/>
</dbReference>
<comment type="similarity">
    <text evidence="2">Belongs to the ALG14 family.</text>
</comment>
<feature type="transmembrane region" description="Helical" evidence="8">
    <location>
        <begin position="115"/>
        <end position="133"/>
    </location>
</feature>
<keyword evidence="7 8" id="KW-0472">Membrane</keyword>
<dbReference type="STRING" id="33097.A0A150GXA4"/>
<gene>
    <name evidence="9" type="ORF">GPECTOR_4g1000</name>
</gene>
<dbReference type="GO" id="GO:0043541">
    <property type="term" value="C:UDP-N-acetylglucosamine transferase complex"/>
    <property type="evidence" value="ECO:0007669"/>
    <property type="project" value="TreeGrafter"/>
</dbReference>
<dbReference type="Gene3D" id="3.40.50.2000">
    <property type="entry name" value="Glycogen Phosphorylase B"/>
    <property type="match status" value="1"/>
</dbReference>
<evidence type="ECO:0000256" key="2">
    <source>
        <dbReference type="ARBA" id="ARBA00009731"/>
    </source>
</evidence>
<protein>
    <recommendedName>
        <fullName evidence="3">UDP-N-acetylglucosamine transferase subunit ALG14</fullName>
    </recommendedName>
</protein>
<evidence type="ECO:0000256" key="4">
    <source>
        <dbReference type="ARBA" id="ARBA00022692"/>
    </source>
</evidence>
<organism evidence="9 10">
    <name type="scientific">Gonium pectorale</name>
    <name type="common">Green alga</name>
    <dbReference type="NCBI Taxonomy" id="33097"/>
    <lineage>
        <taxon>Eukaryota</taxon>
        <taxon>Viridiplantae</taxon>
        <taxon>Chlorophyta</taxon>
        <taxon>core chlorophytes</taxon>
        <taxon>Chlorophyceae</taxon>
        <taxon>CS clade</taxon>
        <taxon>Chlamydomonadales</taxon>
        <taxon>Volvocaceae</taxon>
        <taxon>Gonium</taxon>
    </lineage>
</organism>
<reference evidence="10" key="1">
    <citation type="journal article" date="2016" name="Nat. Commun.">
        <title>The Gonium pectorale genome demonstrates co-option of cell cycle regulation during the evolution of multicellularity.</title>
        <authorList>
            <person name="Hanschen E.R."/>
            <person name="Marriage T.N."/>
            <person name="Ferris P.J."/>
            <person name="Hamaji T."/>
            <person name="Toyoda A."/>
            <person name="Fujiyama A."/>
            <person name="Neme R."/>
            <person name="Noguchi H."/>
            <person name="Minakuchi Y."/>
            <person name="Suzuki M."/>
            <person name="Kawai-Toyooka H."/>
            <person name="Smith D.R."/>
            <person name="Sparks H."/>
            <person name="Anderson J."/>
            <person name="Bakaric R."/>
            <person name="Luria V."/>
            <person name="Karger A."/>
            <person name="Kirschner M.W."/>
            <person name="Durand P.M."/>
            <person name="Michod R.E."/>
            <person name="Nozaki H."/>
            <person name="Olson B.J."/>
        </authorList>
    </citation>
    <scope>NUCLEOTIDE SEQUENCE [LARGE SCALE GENOMIC DNA]</scope>
    <source>
        <strain evidence="10">NIES-2863</strain>
    </source>
</reference>
<evidence type="ECO:0000256" key="5">
    <source>
        <dbReference type="ARBA" id="ARBA00022824"/>
    </source>
</evidence>
<dbReference type="OrthoDB" id="17098at2759"/>
<evidence type="ECO:0000313" key="10">
    <source>
        <dbReference type="Proteomes" id="UP000075714"/>
    </source>
</evidence>
<keyword evidence="10" id="KW-1185">Reference proteome</keyword>
<keyword evidence="5" id="KW-0256">Endoplasmic reticulum</keyword>
<sequence>MFRRRPAAPRKAPAKTLIVLGSGGHTAEMLTLMDSMDKSLYSPRTYVVAATDPMSAPKALVRERLWQKTDTPVGVSLLQIPRSREVGQSYVTSVATTLYSLIFAFSLVLVERPELVRGMVAVLGLTSTQIVYVESIARTRRFSLSAKLLYHLRLADLLFVQWEQLAKTYPRAVYAGRLY</sequence>